<reference evidence="2 3" key="1">
    <citation type="journal article" date="2020" name="mSystems">
        <title>Defining Genomic and Predicted Metabolic Features of the Acetobacterium Genus.</title>
        <authorList>
            <person name="Ross D.E."/>
            <person name="Marshall C.W."/>
            <person name="Gulliver D."/>
            <person name="May H.D."/>
            <person name="Norman R.S."/>
        </authorList>
    </citation>
    <scope>NUCLEOTIDE SEQUENCE [LARGE SCALE GENOMIC DNA]</scope>
    <source>
        <strain evidence="2 3">DSM 9173</strain>
    </source>
</reference>
<evidence type="ECO:0000313" key="2">
    <source>
        <dbReference type="EMBL" id="MBC3798232.1"/>
    </source>
</evidence>
<dbReference type="RefSeq" id="WP_148606355.1">
    <property type="nucleotide sequence ID" value="NZ_RXYB01000037.1"/>
</dbReference>
<organism evidence="2 3">
    <name type="scientific">Acetobacterium tundrae</name>
    <dbReference type="NCBI Taxonomy" id="132932"/>
    <lineage>
        <taxon>Bacteria</taxon>
        <taxon>Bacillati</taxon>
        <taxon>Bacillota</taxon>
        <taxon>Clostridia</taxon>
        <taxon>Eubacteriales</taxon>
        <taxon>Eubacteriaceae</taxon>
        <taxon>Acetobacterium</taxon>
    </lineage>
</organism>
<proteinExistence type="predicted"/>
<dbReference type="EMBL" id="WJBB01000023">
    <property type="protein sequence ID" value="MBC3798232.1"/>
    <property type="molecule type" value="Genomic_DNA"/>
</dbReference>
<name>A0ABR6WP94_9FIRM</name>
<sequence length="67" mass="7527">MKKNMRKETKIGILLLVLFNIINFIATDISPEIPMLHFLRGGLAGLSLCQIVIGILPETAYLKLKNF</sequence>
<feature type="transmembrane region" description="Helical" evidence="1">
    <location>
        <begin position="37"/>
        <end position="56"/>
    </location>
</feature>
<gene>
    <name evidence="2" type="ORF">GH807_14450</name>
</gene>
<accession>A0ABR6WP94</accession>
<protein>
    <submittedName>
        <fullName evidence="2">Uncharacterized protein</fullName>
    </submittedName>
</protein>
<keyword evidence="1" id="KW-1133">Transmembrane helix</keyword>
<keyword evidence="1" id="KW-0812">Transmembrane</keyword>
<keyword evidence="1" id="KW-0472">Membrane</keyword>
<evidence type="ECO:0000313" key="3">
    <source>
        <dbReference type="Proteomes" id="UP000653358"/>
    </source>
</evidence>
<evidence type="ECO:0000256" key="1">
    <source>
        <dbReference type="SAM" id="Phobius"/>
    </source>
</evidence>
<comment type="caution">
    <text evidence="2">The sequence shown here is derived from an EMBL/GenBank/DDBJ whole genome shotgun (WGS) entry which is preliminary data.</text>
</comment>
<keyword evidence="3" id="KW-1185">Reference proteome</keyword>
<dbReference type="Proteomes" id="UP000653358">
    <property type="component" value="Unassembled WGS sequence"/>
</dbReference>